<dbReference type="Proteomes" id="UP001497623">
    <property type="component" value="Unassembled WGS sequence"/>
</dbReference>
<evidence type="ECO:0000313" key="3">
    <source>
        <dbReference type="Proteomes" id="UP001497623"/>
    </source>
</evidence>
<keyword evidence="1" id="KW-1133">Transmembrane helix</keyword>
<feature type="transmembrane region" description="Helical" evidence="1">
    <location>
        <begin position="6"/>
        <end position="29"/>
    </location>
</feature>
<name>A0AAV2Q4Z4_MEGNR</name>
<reference evidence="2 3" key="1">
    <citation type="submission" date="2024-05" db="EMBL/GenBank/DDBJ databases">
        <authorList>
            <person name="Wallberg A."/>
        </authorList>
    </citation>
    <scope>NUCLEOTIDE SEQUENCE [LARGE SCALE GENOMIC DNA]</scope>
</reference>
<protein>
    <submittedName>
        <fullName evidence="2">Uncharacterized protein</fullName>
    </submittedName>
</protein>
<accession>A0AAV2Q4Z4</accession>
<comment type="caution">
    <text evidence="2">The sequence shown here is derived from an EMBL/GenBank/DDBJ whole genome shotgun (WGS) entry which is preliminary data.</text>
</comment>
<evidence type="ECO:0000313" key="2">
    <source>
        <dbReference type="EMBL" id="CAL4071610.1"/>
    </source>
</evidence>
<keyword evidence="3" id="KW-1185">Reference proteome</keyword>
<evidence type="ECO:0000256" key="1">
    <source>
        <dbReference type="SAM" id="Phobius"/>
    </source>
</evidence>
<organism evidence="2 3">
    <name type="scientific">Meganyctiphanes norvegica</name>
    <name type="common">Northern krill</name>
    <name type="synonym">Thysanopoda norvegica</name>
    <dbReference type="NCBI Taxonomy" id="48144"/>
    <lineage>
        <taxon>Eukaryota</taxon>
        <taxon>Metazoa</taxon>
        <taxon>Ecdysozoa</taxon>
        <taxon>Arthropoda</taxon>
        <taxon>Crustacea</taxon>
        <taxon>Multicrustacea</taxon>
        <taxon>Malacostraca</taxon>
        <taxon>Eumalacostraca</taxon>
        <taxon>Eucarida</taxon>
        <taxon>Euphausiacea</taxon>
        <taxon>Euphausiidae</taxon>
        <taxon>Meganyctiphanes</taxon>
    </lineage>
</organism>
<dbReference type="AlphaFoldDB" id="A0AAV2Q4Z4"/>
<proteinExistence type="predicted"/>
<gene>
    <name evidence="2" type="ORF">MNOR_LOCUS8601</name>
</gene>
<dbReference type="EMBL" id="CAXKWB010004017">
    <property type="protein sequence ID" value="CAL4071610.1"/>
    <property type="molecule type" value="Genomic_DNA"/>
</dbReference>
<sequence length="415" mass="46877">MGLHIYVYVLVFINYVLYIISILVFCCILDLSRSIKIVMAPNTPKKLEVTPLCPLGPQTEADLAVWEEHAAIEQARFVVADNLKSPILQWVDLPPGLFPKPDRPPEWASIEKGEITVSPDKKLPGIFVMGGCEFAEGQLLPFTNSDESVIGLGPHEVAHYKLSGPIGGLSGPFSTTYATLVNRSVIGQSWHEVAVVDVDSYVAEWCKAKPAVTVLGLGLWDIVMGNVAWTPQCATPGLFGAYYTSHLRMFIDRAREYSRKIDSDFMAWFCDHTFVCLQVPNWFAMTPELEGEGTIDTATWERFRARCFRDMYPLQTTLWKDYRALVYHPNVPARMLKTQGYNYMLGPKYSRLYVAQVLAVVAKIVCRRARCRVPNDFQAMREHLLGGKAQDCGRYWAWFLPEGVSFEDAYLRGHC</sequence>
<keyword evidence="1" id="KW-0472">Membrane</keyword>
<keyword evidence="1" id="KW-0812">Transmembrane</keyword>